<dbReference type="RefSeq" id="WP_256619941.1">
    <property type="nucleotide sequence ID" value="NZ_JANIBC010000011.1"/>
</dbReference>
<keyword evidence="3" id="KW-1015">Disulfide bond</keyword>
<dbReference type="PANTHER" id="PTHR11799:SF12">
    <property type="entry name" value="PARAOXONASE-RELATED"/>
    <property type="match status" value="1"/>
</dbReference>
<keyword evidence="2" id="KW-0378">Hydrolase</keyword>
<name>A0A9X2RJN3_9PROT</name>
<keyword evidence="6" id="KW-1185">Reference proteome</keyword>
<dbReference type="AlphaFoldDB" id="A0A9X2RJN3"/>
<evidence type="ECO:0000256" key="3">
    <source>
        <dbReference type="ARBA" id="ARBA00023157"/>
    </source>
</evidence>
<evidence type="ECO:0000313" key="6">
    <source>
        <dbReference type="Proteomes" id="UP001142610"/>
    </source>
</evidence>
<keyword evidence="4" id="KW-0325">Glycoprotein</keyword>
<accession>A0A9X2RJN3</accession>
<evidence type="ECO:0000256" key="4">
    <source>
        <dbReference type="ARBA" id="ARBA00023180"/>
    </source>
</evidence>
<dbReference type="EMBL" id="JANIBC010000011">
    <property type="protein sequence ID" value="MCQ8186046.1"/>
    <property type="molecule type" value="Genomic_DNA"/>
</dbReference>
<dbReference type="GO" id="GO:0004064">
    <property type="term" value="F:arylesterase activity"/>
    <property type="evidence" value="ECO:0007669"/>
    <property type="project" value="InterPro"/>
</dbReference>
<dbReference type="InterPro" id="IPR051288">
    <property type="entry name" value="Serum_paraoxonase/arylesterase"/>
</dbReference>
<dbReference type="SUPFAM" id="SSF63829">
    <property type="entry name" value="Calcium-dependent phosphotriesterase"/>
    <property type="match status" value="1"/>
</dbReference>
<dbReference type="PANTHER" id="PTHR11799">
    <property type="entry name" value="PARAOXONASE"/>
    <property type="match status" value="1"/>
</dbReference>
<sequence>MRLFMPMVFVVAIGTLATAAATIWLGYEFHQFDEFEDRAELTCTPVVGITGASDITAMEGRNVAFLSVLDERGDAERGGLVRFDFDNPLDDTSWRDRTGGRPIGLDPGGIDLFEERLPSGLMSYRLFVVNRVGLEVLIFDVENNGNLTLAERFTDPRLTSPNDIVATGPTSFYVSNDTASGRQTLRGKADFLVGLPTGAVFHYDGNSWSVATDGLRFPNGLAMSEDGSMLFIAEMRAEAIRRYNRDPATEALEPAGRVALGSFPNNLSVDSEGRLLVGAVPQPFAFKAYTEGLRDTAPSQILRVAGDRVETLYQDSGRNLSAATVATEVGGRTVIGSAADDKFLMCRS</sequence>
<evidence type="ECO:0000313" key="5">
    <source>
        <dbReference type="EMBL" id="MCQ8186046.1"/>
    </source>
</evidence>
<comment type="caution">
    <text evidence="5">The sequence shown here is derived from an EMBL/GenBank/DDBJ whole genome shotgun (WGS) entry which is preliminary data.</text>
</comment>
<dbReference type="InterPro" id="IPR002640">
    <property type="entry name" value="Arylesterase"/>
</dbReference>
<organism evidence="5 6">
    <name type="scientific">Parvularcula maris</name>
    <dbReference type="NCBI Taxonomy" id="2965077"/>
    <lineage>
        <taxon>Bacteria</taxon>
        <taxon>Pseudomonadati</taxon>
        <taxon>Pseudomonadota</taxon>
        <taxon>Alphaproteobacteria</taxon>
        <taxon>Parvularculales</taxon>
        <taxon>Parvularculaceae</taxon>
        <taxon>Parvularcula</taxon>
    </lineage>
</organism>
<gene>
    <name evidence="5" type="ORF">NOG11_11665</name>
</gene>
<evidence type="ECO:0000256" key="2">
    <source>
        <dbReference type="ARBA" id="ARBA00022801"/>
    </source>
</evidence>
<dbReference type="InterPro" id="IPR011042">
    <property type="entry name" value="6-blade_b-propeller_TolB-like"/>
</dbReference>
<reference evidence="5" key="1">
    <citation type="submission" date="2022-07" db="EMBL/GenBank/DDBJ databases">
        <title>Parvularcula maris sp. nov., an algicidal bacterium isolated from seawater.</title>
        <authorList>
            <person name="Li F."/>
        </authorList>
    </citation>
    <scope>NUCLEOTIDE SEQUENCE</scope>
    <source>
        <strain evidence="5">BGMRC 0090</strain>
    </source>
</reference>
<dbReference type="Proteomes" id="UP001142610">
    <property type="component" value="Unassembled WGS sequence"/>
</dbReference>
<dbReference type="Gene3D" id="2.120.10.30">
    <property type="entry name" value="TolB, C-terminal domain"/>
    <property type="match status" value="1"/>
</dbReference>
<comment type="similarity">
    <text evidence="1">Belongs to the paraoxonase family.</text>
</comment>
<proteinExistence type="inferred from homology"/>
<dbReference type="Pfam" id="PF01731">
    <property type="entry name" value="Arylesterase"/>
    <property type="match status" value="1"/>
</dbReference>
<protein>
    <submittedName>
        <fullName evidence="5">SMP-30/gluconolactonase/LRE family protein</fullName>
    </submittedName>
</protein>
<evidence type="ECO:0000256" key="1">
    <source>
        <dbReference type="ARBA" id="ARBA00008595"/>
    </source>
</evidence>